<name>A0A6G2BDD6_9ACTN</name>
<evidence type="ECO:0000313" key="2">
    <source>
        <dbReference type="Proteomes" id="UP000473014"/>
    </source>
</evidence>
<evidence type="ECO:0000313" key="1">
    <source>
        <dbReference type="EMBL" id="MTE20224.1"/>
    </source>
</evidence>
<comment type="caution">
    <text evidence="1">The sequence shown here is derived from an EMBL/GenBank/DDBJ whole genome shotgun (WGS) entry which is preliminary data.</text>
</comment>
<sequence>MIEGQMGSQPLNGNDARAILGIVWKRVEDANNGLGSDVGDLMHELEQAGYGPPADGE</sequence>
<dbReference type="EMBL" id="WIXO01000001">
    <property type="protein sequence ID" value="MTE20224.1"/>
    <property type="molecule type" value="Genomic_DNA"/>
</dbReference>
<dbReference type="Proteomes" id="UP000473014">
    <property type="component" value="Unassembled WGS sequence"/>
</dbReference>
<dbReference type="RefSeq" id="WP_155071345.1">
    <property type="nucleotide sequence ID" value="NZ_WIXO01000001.1"/>
</dbReference>
<gene>
    <name evidence="1" type="ORF">F0L17_14125</name>
</gene>
<reference evidence="1 2" key="1">
    <citation type="submission" date="2019-11" db="EMBL/GenBank/DDBJ databases">
        <authorList>
            <person name="Yuan L."/>
        </authorList>
    </citation>
    <scope>NUCLEOTIDE SEQUENCE [LARGE SCALE GENOMIC DNA]</scope>
    <source>
        <strain evidence="1 2">TRM43335</strain>
    </source>
</reference>
<keyword evidence="2" id="KW-1185">Reference proteome</keyword>
<dbReference type="AlphaFoldDB" id="A0A6G2BDD6"/>
<proteinExistence type="predicted"/>
<organism evidence="1 2">
    <name type="scientific">Streptomyces taklimakanensis</name>
    <dbReference type="NCBI Taxonomy" id="2569853"/>
    <lineage>
        <taxon>Bacteria</taxon>
        <taxon>Bacillati</taxon>
        <taxon>Actinomycetota</taxon>
        <taxon>Actinomycetes</taxon>
        <taxon>Kitasatosporales</taxon>
        <taxon>Streptomycetaceae</taxon>
        <taxon>Streptomyces</taxon>
    </lineage>
</organism>
<dbReference type="OrthoDB" id="4318881at2"/>
<protein>
    <submittedName>
        <fullName evidence="1">Uncharacterized protein</fullName>
    </submittedName>
</protein>
<accession>A0A6G2BDD6</accession>